<evidence type="ECO:0000313" key="4">
    <source>
        <dbReference type="EMBL" id="CAA9325269.1"/>
    </source>
</evidence>
<dbReference type="InterPro" id="IPR050261">
    <property type="entry name" value="FrsA_esterase"/>
</dbReference>
<dbReference type="AlphaFoldDB" id="A0A6J4L8M0"/>
<feature type="chain" id="PRO_5026742910" description="Peptidase S9 prolyl oligopeptidase catalytic domain-containing protein" evidence="2">
    <location>
        <begin position="24"/>
        <end position="352"/>
    </location>
</feature>
<dbReference type="PANTHER" id="PTHR22946">
    <property type="entry name" value="DIENELACTONE HYDROLASE DOMAIN-CONTAINING PROTEIN-RELATED"/>
    <property type="match status" value="1"/>
</dbReference>
<protein>
    <recommendedName>
        <fullName evidence="3">Peptidase S9 prolyl oligopeptidase catalytic domain-containing protein</fullName>
    </recommendedName>
</protein>
<feature type="signal peptide" evidence="2">
    <location>
        <begin position="1"/>
        <end position="23"/>
    </location>
</feature>
<evidence type="ECO:0000256" key="1">
    <source>
        <dbReference type="ARBA" id="ARBA00022801"/>
    </source>
</evidence>
<feature type="domain" description="Peptidase S9 prolyl oligopeptidase catalytic" evidence="3">
    <location>
        <begin position="150"/>
        <end position="220"/>
    </location>
</feature>
<reference evidence="4" key="1">
    <citation type="submission" date="2020-02" db="EMBL/GenBank/DDBJ databases">
        <authorList>
            <person name="Meier V. D."/>
        </authorList>
    </citation>
    <scope>NUCLEOTIDE SEQUENCE</scope>
    <source>
        <strain evidence="4">AVDCRST_MAG89</strain>
    </source>
</reference>
<evidence type="ECO:0000259" key="3">
    <source>
        <dbReference type="Pfam" id="PF00326"/>
    </source>
</evidence>
<dbReference type="EMBL" id="CADCTV010000395">
    <property type="protein sequence ID" value="CAA9325269.1"/>
    <property type="molecule type" value="Genomic_DNA"/>
</dbReference>
<dbReference type="GO" id="GO:0052689">
    <property type="term" value="F:carboxylic ester hydrolase activity"/>
    <property type="evidence" value="ECO:0007669"/>
    <property type="project" value="UniProtKB-ARBA"/>
</dbReference>
<dbReference type="Gene3D" id="3.40.50.1820">
    <property type="entry name" value="alpha/beta hydrolase"/>
    <property type="match status" value="1"/>
</dbReference>
<proteinExistence type="predicted"/>
<dbReference type="GO" id="GO:0006508">
    <property type="term" value="P:proteolysis"/>
    <property type="evidence" value="ECO:0007669"/>
    <property type="project" value="InterPro"/>
</dbReference>
<dbReference type="InterPro" id="IPR001375">
    <property type="entry name" value="Peptidase_S9_cat"/>
</dbReference>
<dbReference type="InterPro" id="IPR029058">
    <property type="entry name" value="AB_hydrolase_fold"/>
</dbReference>
<keyword evidence="2" id="KW-0732">Signal</keyword>
<dbReference type="Pfam" id="PF00326">
    <property type="entry name" value="Peptidase_S9"/>
    <property type="match status" value="1"/>
</dbReference>
<gene>
    <name evidence="4" type="ORF">AVDCRST_MAG89-1860</name>
</gene>
<accession>A0A6J4L8M0</accession>
<dbReference type="PANTHER" id="PTHR22946:SF9">
    <property type="entry name" value="POLYKETIDE TRANSFERASE AF380"/>
    <property type="match status" value="1"/>
</dbReference>
<dbReference type="PROSITE" id="PS51257">
    <property type="entry name" value="PROKAR_LIPOPROTEIN"/>
    <property type="match status" value="1"/>
</dbReference>
<keyword evidence="1" id="KW-0378">Hydrolase</keyword>
<evidence type="ECO:0000256" key="2">
    <source>
        <dbReference type="SAM" id="SignalP"/>
    </source>
</evidence>
<organism evidence="4">
    <name type="scientific">uncultured Gemmatimonadota bacterium</name>
    <dbReference type="NCBI Taxonomy" id="203437"/>
    <lineage>
        <taxon>Bacteria</taxon>
        <taxon>Pseudomonadati</taxon>
        <taxon>Gemmatimonadota</taxon>
        <taxon>environmental samples</taxon>
    </lineage>
</organism>
<dbReference type="GO" id="GO:0008236">
    <property type="term" value="F:serine-type peptidase activity"/>
    <property type="evidence" value="ECO:0007669"/>
    <property type="project" value="InterPro"/>
</dbReference>
<dbReference type="SUPFAM" id="SSF53474">
    <property type="entry name" value="alpha/beta-Hydrolases"/>
    <property type="match status" value="1"/>
</dbReference>
<sequence length="352" mass="37754">MAHPRSAAAAAGLLLVLGGCAHAMPAAQAGPLLDALFAPPTAAEIAAVEADWAARDTRVHDFRVEHVERDGATGRTMVVSHVVDGARHYGAIRVPDGAAGPLPVLVIGHGGDNGATGYHFFHSGPLARGFVQVLPSFRSETLRLTPFRGWRSGGTPSPWDRDVDDAIALLNATLAHVPEADSTRIAAFGRSRGGAVMLLMAIRDPRIEAVVSAVGPTDFLLPEVRRLAGRALGSRVARLPGAGYLADSVLFALRDGRTTVPQARMQLLRRSPAWFAHRLPVAQAHHGALDPKVAVDHGDRLNTVMRGMGRDTAAWQYHRYPRGRHRFSSFPGAMARTEEFLARAVNSPRIPR</sequence>
<name>A0A6J4L8M0_9BACT</name>